<accession>A0A955LAE6</accession>
<comment type="caution">
    <text evidence="1">The sequence shown here is derived from an EMBL/GenBank/DDBJ whole genome shotgun (WGS) entry which is preliminary data.</text>
</comment>
<protein>
    <submittedName>
        <fullName evidence="1">Uncharacterized protein</fullName>
    </submittedName>
</protein>
<sequence length="175" mass="19622">MSDDGANFENSETGKNVPPQTLVENIAMTLNFLNLQQKLEHSSEIPELFKLTYILANEFPSIDSNYPTKMKVDIGIAFSAAKTMRSIDLNGIANNYFDFGGILPGRVNPPDRYIDTIIGSIELSPLILNIGVSSLLVMEKVKQTVESNGYPNINFYSDSSKYILHFFIYRNQNNT</sequence>
<dbReference type="Proteomes" id="UP000714915">
    <property type="component" value="Unassembled WGS sequence"/>
</dbReference>
<evidence type="ECO:0000313" key="1">
    <source>
        <dbReference type="EMBL" id="MCA9386489.1"/>
    </source>
</evidence>
<dbReference type="AlphaFoldDB" id="A0A955LAE6"/>
<reference evidence="1" key="1">
    <citation type="submission" date="2020-04" db="EMBL/GenBank/DDBJ databases">
        <authorList>
            <person name="Zhang T."/>
        </authorList>
    </citation>
    <scope>NUCLEOTIDE SEQUENCE</scope>
    <source>
        <strain evidence="1">HKST-UBA09</strain>
    </source>
</reference>
<proteinExistence type="predicted"/>
<gene>
    <name evidence="1" type="ORF">KC669_00475</name>
</gene>
<organism evidence="1 2">
    <name type="scientific">Candidatus Dojkabacteria bacterium</name>
    <dbReference type="NCBI Taxonomy" id="2099670"/>
    <lineage>
        <taxon>Bacteria</taxon>
        <taxon>Candidatus Dojkabacteria</taxon>
    </lineage>
</organism>
<evidence type="ECO:0000313" key="2">
    <source>
        <dbReference type="Proteomes" id="UP000714915"/>
    </source>
</evidence>
<name>A0A955LAE6_9BACT</name>
<reference evidence="1" key="2">
    <citation type="journal article" date="2021" name="Microbiome">
        <title>Successional dynamics and alternative stable states in a saline activated sludge microbial community over 9 years.</title>
        <authorList>
            <person name="Wang Y."/>
            <person name="Ye J."/>
            <person name="Ju F."/>
            <person name="Liu L."/>
            <person name="Boyd J.A."/>
            <person name="Deng Y."/>
            <person name="Parks D.H."/>
            <person name="Jiang X."/>
            <person name="Yin X."/>
            <person name="Woodcroft B.J."/>
            <person name="Tyson G.W."/>
            <person name="Hugenholtz P."/>
            <person name="Polz M.F."/>
            <person name="Zhang T."/>
        </authorList>
    </citation>
    <scope>NUCLEOTIDE SEQUENCE</scope>
    <source>
        <strain evidence="1">HKST-UBA09</strain>
    </source>
</reference>
<dbReference type="EMBL" id="JAGQLF010000003">
    <property type="protein sequence ID" value="MCA9386489.1"/>
    <property type="molecule type" value="Genomic_DNA"/>
</dbReference>